<proteinExistence type="predicted"/>
<dbReference type="WBParaSite" id="nRc.2.0.1.t33217-RA">
    <property type="protein sequence ID" value="nRc.2.0.1.t33217-RA"/>
    <property type="gene ID" value="nRc.2.0.1.g33217"/>
</dbReference>
<organism evidence="1 2">
    <name type="scientific">Romanomermis culicivorax</name>
    <name type="common">Nematode worm</name>
    <dbReference type="NCBI Taxonomy" id="13658"/>
    <lineage>
        <taxon>Eukaryota</taxon>
        <taxon>Metazoa</taxon>
        <taxon>Ecdysozoa</taxon>
        <taxon>Nematoda</taxon>
        <taxon>Enoplea</taxon>
        <taxon>Dorylaimia</taxon>
        <taxon>Mermithida</taxon>
        <taxon>Mermithoidea</taxon>
        <taxon>Mermithidae</taxon>
        <taxon>Romanomermis</taxon>
    </lineage>
</organism>
<sequence length="59" mass="6618">MKKRLVGRMPKDLIIGRCIGCLLLMLKNNEKVHTLWTAPALQTAKETPKMALAPNFAEI</sequence>
<reference evidence="2" key="1">
    <citation type="submission" date="2022-11" db="UniProtKB">
        <authorList>
            <consortium name="WormBaseParasite"/>
        </authorList>
    </citation>
    <scope>IDENTIFICATION</scope>
</reference>
<evidence type="ECO:0000313" key="1">
    <source>
        <dbReference type="Proteomes" id="UP000887565"/>
    </source>
</evidence>
<protein>
    <submittedName>
        <fullName evidence="2">Uncharacterized protein</fullName>
    </submittedName>
</protein>
<evidence type="ECO:0000313" key="2">
    <source>
        <dbReference type="WBParaSite" id="nRc.2.0.1.t33217-RA"/>
    </source>
</evidence>
<name>A0A915K5S8_ROMCU</name>
<accession>A0A915K5S8</accession>
<dbReference type="Proteomes" id="UP000887565">
    <property type="component" value="Unplaced"/>
</dbReference>
<keyword evidence="1" id="KW-1185">Reference proteome</keyword>
<dbReference type="AlphaFoldDB" id="A0A915K5S8"/>